<dbReference type="InterPro" id="IPR036286">
    <property type="entry name" value="LexA/Signal_pep-like_sf"/>
</dbReference>
<dbReference type="InterPro" id="IPR000223">
    <property type="entry name" value="Pept_S26A_signal_pept_1"/>
</dbReference>
<feature type="transmembrane region" description="Helical" evidence="6">
    <location>
        <begin position="21"/>
        <end position="43"/>
    </location>
</feature>
<dbReference type="EC" id="3.4.21.89" evidence="3 6"/>
<evidence type="ECO:0000313" key="8">
    <source>
        <dbReference type="EMBL" id="PIT90882.1"/>
    </source>
</evidence>
<feature type="active site" evidence="5">
    <location>
        <position position="96"/>
    </location>
</feature>
<keyword evidence="6" id="KW-1133">Transmembrane helix</keyword>
<evidence type="ECO:0000256" key="6">
    <source>
        <dbReference type="RuleBase" id="RU362042"/>
    </source>
</evidence>
<dbReference type="PRINTS" id="PR00727">
    <property type="entry name" value="LEADERPTASE"/>
</dbReference>
<dbReference type="GO" id="GO:0016020">
    <property type="term" value="C:membrane"/>
    <property type="evidence" value="ECO:0007669"/>
    <property type="project" value="UniProtKB-SubCell"/>
</dbReference>
<comment type="catalytic activity">
    <reaction evidence="1 6">
        <text>Cleavage of hydrophobic, N-terminal signal or leader sequences from secreted and periplasmic proteins.</text>
        <dbReference type="EC" id="3.4.21.89"/>
    </reaction>
</comment>
<reference evidence="9" key="1">
    <citation type="submission" date="2017-09" db="EMBL/GenBank/DDBJ databases">
        <title>Depth-based differentiation of microbial function through sediment-hosted aquifers and enrichment of novel symbionts in the deep terrestrial subsurface.</title>
        <authorList>
            <person name="Probst A.J."/>
            <person name="Ladd B."/>
            <person name="Jarett J.K."/>
            <person name="Geller-Mcgrath D.E."/>
            <person name="Sieber C.M.K."/>
            <person name="Emerson J.B."/>
            <person name="Anantharaman K."/>
            <person name="Thomas B.C."/>
            <person name="Malmstrom R."/>
            <person name="Stieglmeier M."/>
            <person name="Klingl A."/>
            <person name="Woyke T."/>
            <person name="Ryan C.M."/>
            <person name="Banfield J.F."/>
        </authorList>
    </citation>
    <scope>NUCLEOTIDE SEQUENCE [LARGE SCALE GENOMIC DNA]</scope>
</reference>
<sequence>MRHFKYNSSNMDTPIERNENFFVEILKFSLIALLIVVPIRFFIAQPFVVSGASMSPAFEDGEYLVIDQLSYRFNEPQRGDVVIFRYPRDPRTYFIKRIVGLPGESLEMSGKTLYVRNDENPDGFALSEPYIAKENEQGNFFSVTLADDEYFVLGDNRAASSDSRVWGPLNEQYLIGRSFLRLIPLTHIGILPGDYRNAYTQ</sequence>
<organism evidence="8 9">
    <name type="scientific">Candidatus Kaiserbacteria bacterium CG10_big_fil_rev_8_21_14_0_10_49_17</name>
    <dbReference type="NCBI Taxonomy" id="1974609"/>
    <lineage>
        <taxon>Bacteria</taxon>
        <taxon>Candidatus Kaiseribacteriota</taxon>
    </lineage>
</organism>
<dbReference type="GO" id="GO:0009003">
    <property type="term" value="F:signal peptidase activity"/>
    <property type="evidence" value="ECO:0007669"/>
    <property type="project" value="UniProtKB-EC"/>
</dbReference>
<dbReference type="PANTHER" id="PTHR43390">
    <property type="entry name" value="SIGNAL PEPTIDASE I"/>
    <property type="match status" value="1"/>
</dbReference>
<dbReference type="EMBL" id="PFBJ01000019">
    <property type="protein sequence ID" value="PIT90882.1"/>
    <property type="molecule type" value="Genomic_DNA"/>
</dbReference>
<keyword evidence="6" id="KW-0812">Transmembrane</keyword>
<dbReference type="AlphaFoldDB" id="A0A2M6WDM7"/>
<comment type="caution">
    <text evidence="8">The sequence shown here is derived from an EMBL/GenBank/DDBJ whole genome shotgun (WGS) entry which is preliminary data.</text>
</comment>
<gene>
    <name evidence="8" type="primary">lepB</name>
    <name evidence="8" type="ORF">COU17_03480</name>
</gene>
<dbReference type="Gene3D" id="2.10.109.10">
    <property type="entry name" value="Umud Fragment, subunit A"/>
    <property type="match status" value="1"/>
</dbReference>
<dbReference type="GO" id="GO:0004252">
    <property type="term" value="F:serine-type endopeptidase activity"/>
    <property type="evidence" value="ECO:0007669"/>
    <property type="project" value="InterPro"/>
</dbReference>
<evidence type="ECO:0000313" key="9">
    <source>
        <dbReference type="Proteomes" id="UP000228809"/>
    </source>
</evidence>
<dbReference type="PROSITE" id="PS00760">
    <property type="entry name" value="SPASE_I_2"/>
    <property type="match status" value="1"/>
</dbReference>
<keyword evidence="4 6" id="KW-0378">Hydrolase</keyword>
<evidence type="ECO:0000256" key="3">
    <source>
        <dbReference type="ARBA" id="ARBA00013208"/>
    </source>
</evidence>
<dbReference type="Pfam" id="PF10502">
    <property type="entry name" value="Peptidase_S26"/>
    <property type="match status" value="1"/>
</dbReference>
<dbReference type="NCBIfam" id="TIGR02227">
    <property type="entry name" value="sigpep_I_bact"/>
    <property type="match status" value="1"/>
</dbReference>
<dbReference type="InterPro" id="IPR019533">
    <property type="entry name" value="Peptidase_S26"/>
</dbReference>
<evidence type="ECO:0000256" key="4">
    <source>
        <dbReference type="ARBA" id="ARBA00022801"/>
    </source>
</evidence>
<keyword evidence="6" id="KW-0472">Membrane</keyword>
<feature type="domain" description="Peptidase S26" evidence="7">
    <location>
        <begin position="24"/>
        <end position="182"/>
    </location>
</feature>
<evidence type="ECO:0000256" key="5">
    <source>
        <dbReference type="PIRSR" id="PIRSR600223-1"/>
    </source>
</evidence>
<comment type="similarity">
    <text evidence="2 6">Belongs to the peptidase S26 family.</text>
</comment>
<dbReference type="Proteomes" id="UP000228809">
    <property type="component" value="Unassembled WGS sequence"/>
</dbReference>
<feature type="active site" evidence="5">
    <location>
        <position position="53"/>
    </location>
</feature>
<protein>
    <recommendedName>
        <fullName evidence="3 6">Signal peptidase I</fullName>
        <ecNumber evidence="3 6">3.4.21.89</ecNumber>
    </recommendedName>
</protein>
<dbReference type="PROSITE" id="PS00761">
    <property type="entry name" value="SPASE_I_3"/>
    <property type="match status" value="1"/>
</dbReference>
<name>A0A2M6WDM7_9BACT</name>
<dbReference type="PANTHER" id="PTHR43390:SF1">
    <property type="entry name" value="CHLOROPLAST PROCESSING PEPTIDASE"/>
    <property type="match status" value="1"/>
</dbReference>
<evidence type="ECO:0000259" key="7">
    <source>
        <dbReference type="Pfam" id="PF10502"/>
    </source>
</evidence>
<evidence type="ECO:0000256" key="2">
    <source>
        <dbReference type="ARBA" id="ARBA00009370"/>
    </source>
</evidence>
<proteinExistence type="inferred from homology"/>
<dbReference type="InterPro" id="IPR019757">
    <property type="entry name" value="Pept_S26A_signal_pept_1_Lys-AS"/>
</dbReference>
<dbReference type="SUPFAM" id="SSF51306">
    <property type="entry name" value="LexA/Signal peptidase"/>
    <property type="match status" value="1"/>
</dbReference>
<keyword evidence="6" id="KW-0645">Protease</keyword>
<accession>A0A2M6WDM7</accession>
<dbReference type="CDD" id="cd06530">
    <property type="entry name" value="S26_SPase_I"/>
    <property type="match status" value="1"/>
</dbReference>
<dbReference type="GO" id="GO:0006465">
    <property type="term" value="P:signal peptide processing"/>
    <property type="evidence" value="ECO:0007669"/>
    <property type="project" value="InterPro"/>
</dbReference>
<comment type="subcellular location">
    <subcellularLocation>
        <location evidence="6">Membrane</location>
        <topology evidence="6">Single-pass type II membrane protein</topology>
    </subcellularLocation>
</comment>
<evidence type="ECO:0000256" key="1">
    <source>
        <dbReference type="ARBA" id="ARBA00000677"/>
    </source>
</evidence>
<dbReference type="InterPro" id="IPR019758">
    <property type="entry name" value="Pept_S26A_signal_pept_1_CS"/>
</dbReference>